<accession>A0A2W4SGC2</accession>
<comment type="caution">
    <text evidence="1">The sequence shown here is derived from an EMBL/GenBank/DDBJ whole genome shotgun (WGS) entry which is preliminary data.</text>
</comment>
<proteinExistence type="predicted"/>
<organism evidence="1 2">
    <name type="scientific">Candidatus Methylumidiphilus alinenensis</name>
    <dbReference type="NCBI Taxonomy" id="2202197"/>
    <lineage>
        <taxon>Bacteria</taxon>
        <taxon>Pseudomonadati</taxon>
        <taxon>Pseudomonadota</taxon>
        <taxon>Gammaproteobacteria</taxon>
        <taxon>Methylococcales</taxon>
        <taxon>Candidatus Methylumidiphilus</taxon>
    </lineage>
</organism>
<dbReference type="Pfam" id="PF10387">
    <property type="entry name" value="DUF2442"/>
    <property type="match status" value="1"/>
</dbReference>
<dbReference type="Proteomes" id="UP000249396">
    <property type="component" value="Unassembled WGS sequence"/>
</dbReference>
<dbReference type="SUPFAM" id="SSF143880">
    <property type="entry name" value="NE0471 N-terminal domain-like"/>
    <property type="match status" value="1"/>
</dbReference>
<protein>
    <submittedName>
        <fullName evidence="1">DUF2442 domain-containing protein</fullName>
    </submittedName>
</protein>
<dbReference type="Gene3D" id="3.30.2020.10">
    <property type="entry name" value="NE0471-like N-terminal domain"/>
    <property type="match status" value="1"/>
</dbReference>
<dbReference type="AlphaFoldDB" id="A0A2W4SGC2"/>
<evidence type="ECO:0000313" key="2">
    <source>
        <dbReference type="Proteomes" id="UP000249396"/>
    </source>
</evidence>
<name>A0A2W4SGC2_9GAMM</name>
<dbReference type="InterPro" id="IPR018841">
    <property type="entry name" value="DUF2442"/>
</dbReference>
<dbReference type="EMBL" id="QJPH01000543">
    <property type="protein sequence ID" value="PZN70777.1"/>
    <property type="molecule type" value="Genomic_DNA"/>
</dbReference>
<gene>
    <name evidence="1" type="ORF">DM484_27875</name>
</gene>
<dbReference type="InterPro" id="IPR036782">
    <property type="entry name" value="NE0471-like_N"/>
</dbReference>
<sequence>MSDLEKWTIIDFQLLDKYIIKITFKDGKTQIIDFEPVIGSGWMRQLIDVAYFSRVKLNQGGNLEWPDGQDFNPEALYEWPKFKDAYINDEIKLERRAQ</sequence>
<evidence type="ECO:0000313" key="1">
    <source>
        <dbReference type="EMBL" id="PZN70777.1"/>
    </source>
</evidence>
<reference evidence="1 2" key="1">
    <citation type="journal article" date="2018" name="Aquat. Microb. Ecol.">
        <title>Gammaproteobacterial methanotrophs dominate.</title>
        <authorList>
            <person name="Rissanen A.J."/>
            <person name="Saarenheimo J."/>
            <person name="Tiirola M."/>
            <person name="Peura S."/>
            <person name="Aalto S.L."/>
            <person name="Karvinen A."/>
            <person name="Nykanen H."/>
        </authorList>
    </citation>
    <scope>NUCLEOTIDE SEQUENCE [LARGE SCALE GENOMIC DNA]</scope>
    <source>
        <strain evidence="1">AMbin10</strain>
    </source>
</reference>